<feature type="domain" description="EF-hand" evidence="2">
    <location>
        <begin position="203"/>
        <end position="238"/>
    </location>
</feature>
<sequence length="475" mass="52021">MCDAGTQRKAQNVWNGWLDERDLAPGEIISNWLKRHTQRGLSLAAEYAQAGYDRALERADVAWKARSLLDSGTPAHEAITVKQQCDRVVAADGALCQMLRDLSSQYTEEARFPKDVESGKAIGLWALRYGQAAEALGPVPRAPERSAVEQDALTLQQLREAQSHVATKLLGTPPVQTPKGITGYAPPSGPSRTESAKTKAQEQVQQLLRKLFDLHDLKANGVLEEEELIKMNEKVALLHYGKEKTDKNAIREKFRGVFREQLDPEGRPVPFTVFRDYMQGVLNGVDADPSAQVMMVEQFIAEAETARQAFRIPSLASESDQFVMPQAALPKKDAPGGRPSTLADRIAQEAAQPGGSLPVGRQPESEPQLAAERTAATFGPESSSKPEAPQDAASVPFQKGDKLQVWSNSKNSWRDGEVIEAFPKACKAEGFAVPAGTIKVTFDEKTIKWVMPGQAASLLRRFRAFREGGRSPKAV</sequence>
<dbReference type="Proteomes" id="UP001642484">
    <property type="component" value="Unassembled WGS sequence"/>
</dbReference>
<evidence type="ECO:0000256" key="1">
    <source>
        <dbReference type="SAM" id="MobiDB-lite"/>
    </source>
</evidence>
<evidence type="ECO:0000259" key="2">
    <source>
        <dbReference type="PROSITE" id="PS50222"/>
    </source>
</evidence>
<accession>A0ABP0PML6</accession>
<organism evidence="3 4">
    <name type="scientific">Durusdinium trenchii</name>
    <dbReference type="NCBI Taxonomy" id="1381693"/>
    <lineage>
        <taxon>Eukaryota</taxon>
        <taxon>Sar</taxon>
        <taxon>Alveolata</taxon>
        <taxon>Dinophyceae</taxon>
        <taxon>Suessiales</taxon>
        <taxon>Symbiodiniaceae</taxon>
        <taxon>Durusdinium</taxon>
    </lineage>
</organism>
<gene>
    <name evidence="3" type="ORF">CCMP2556_LOCUS37878</name>
</gene>
<feature type="region of interest" description="Disordered" evidence="1">
    <location>
        <begin position="351"/>
        <end position="394"/>
    </location>
</feature>
<reference evidence="3 4" key="1">
    <citation type="submission" date="2024-02" db="EMBL/GenBank/DDBJ databases">
        <authorList>
            <person name="Chen Y."/>
            <person name="Shah S."/>
            <person name="Dougan E. K."/>
            <person name="Thang M."/>
            <person name="Chan C."/>
        </authorList>
    </citation>
    <scope>NUCLEOTIDE SEQUENCE [LARGE SCALE GENOMIC DNA]</scope>
</reference>
<evidence type="ECO:0000313" key="3">
    <source>
        <dbReference type="EMBL" id="CAK9076863.1"/>
    </source>
</evidence>
<keyword evidence="4" id="KW-1185">Reference proteome</keyword>
<dbReference type="InterPro" id="IPR002048">
    <property type="entry name" value="EF_hand_dom"/>
</dbReference>
<dbReference type="PROSITE" id="PS50222">
    <property type="entry name" value="EF_HAND_2"/>
    <property type="match status" value="1"/>
</dbReference>
<dbReference type="EMBL" id="CAXAMN010023339">
    <property type="protein sequence ID" value="CAK9076863.1"/>
    <property type="molecule type" value="Genomic_DNA"/>
</dbReference>
<name>A0ABP0PML6_9DINO</name>
<proteinExistence type="predicted"/>
<evidence type="ECO:0000313" key="4">
    <source>
        <dbReference type="Proteomes" id="UP001642484"/>
    </source>
</evidence>
<feature type="region of interest" description="Disordered" evidence="1">
    <location>
        <begin position="170"/>
        <end position="194"/>
    </location>
</feature>
<protein>
    <recommendedName>
        <fullName evidence="2">EF-hand domain-containing protein</fullName>
    </recommendedName>
</protein>
<comment type="caution">
    <text evidence="3">The sequence shown here is derived from an EMBL/GenBank/DDBJ whole genome shotgun (WGS) entry which is preliminary data.</text>
</comment>